<keyword evidence="5" id="KW-1185">Reference proteome</keyword>
<feature type="compositionally biased region" description="Polar residues" evidence="2">
    <location>
        <begin position="495"/>
        <end position="512"/>
    </location>
</feature>
<feature type="compositionally biased region" description="Low complexity" evidence="2">
    <location>
        <begin position="225"/>
        <end position="244"/>
    </location>
</feature>
<evidence type="ECO:0000256" key="1">
    <source>
        <dbReference type="PROSITE-ProRule" id="PRU00176"/>
    </source>
</evidence>
<reference evidence="4" key="2">
    <citation type="journal article" date="2023" name="IMA Fungus">
        <title>Comparative genomic study of the Penicillium genus elucidates a diverse pangenome and 15 lateral gene transfer events.</title>
        <authorList>
            <person name="Petersen C."/>
            <person name="Sorensen T."/>
            <person name="Nielsen M.R."/>
            <person name="Sondergaard T.E."/>
            <person name="Sorensen J.L."/>
            <person name="Fitzpatrick D.A."/>
            <person name="Frisvad J.C."/>
            <person name="Nielsen K.L."/>
        </authorList>
    </citation>
    <scope>NUCLEOTIDE SEQUENCE</scope>
    <source>
        <strain evidence="4">IBT 21917</strain>
    </source>
</reference>
<feature type="compositionally biased region" description="Polar residues" evidence="2">
    <location>
        <begin position="8"/>
        <end position="18"/>
    </location>
</feature>
<dbReference type="SMART" id="SM00360">
    <property type="entry name" value="RRM"/>
    <property type="match status" value="1"/>
</dbReference>
<evidence type="ECO:0000313" key="4">
    <source>
        <dbReference type="EMBL" id="KAJ5162360.1"/>
    </source>
</evidence>
<accession>A0A9W9I4L4</accession>
<feature type="compositionally biased region" description="Basic and acidic residues" evidence="2">
    <location>
        <begin position="539"/>
        <end position="554"/>
    </location>
</feature>
<dbReference type="GO" id="GO:0003723">
    <property type="term" value="F:RNA binding"/>
    <property type="evidence" value="ECO:0007669"/>
    <property type="project" value="UniProtKB-UniRule"/>
</dbReference>
<organism evidence="4 5">
    <name type="scientific">Penicillium capsulatum</name>
    <dbReference type="NCBI Taxonomy" id="69766"/>
    <lineage>
        <taxon>Eukaryota</taxon>
        <taxon>Fungi</taxon>
        <taxon>Dikarya</taxon>
        <taxon>Ascomycota</taxon>
        <taxon>Pezizomycotina</taxon>
        <taxon>Eurotiomycetes</taxon>
        <taxon>Eurotiomycetidae</taxon>
        <taxon>Eurotiales</taxon>
        <taxon>Aspergillaceae</taxon>
        <taxon>Penicillium</taxon>
    </lineage>
</organism>
<dbReference type="PROSITE" id="PS50102">
    <property type="entry name" value="RRM"/>
    <property type="match status" value="1"/>
</dbReference>
<feature type="region of interest" description="Disordered" evidence="2">
    <location>
        <begin position="208"/>
        <end position="256"/>
    </location>
</feature>
<dbReference type="InterPro" id="IPR000504">
    <property type="entry name" value="RRM_dom"/>
</dbReference>
<dbReference type="SUPFAM" id="SSF54928">
    <property type="entry name" value="RNA-binding domain, RBD"/>
    <property type="match status" value="1"/>
</dbReference>
<feature type="compositionally biased region" description="Basic and acidic residues" evidence="2">
    <location>
        <begin position="456"/>
        <end position="474"/>
    </location>
</feature>
<dbReference type="Proteomes" id="UP001146351">
    <property type="component" value="Unassembled WGS sequence"/>
</dbReference>
<dbReference type="InterPro" id="IPR012677">
    <property type="entry name" value="Nucleotide-bd_a/b_plait_sf"/>
</dbReference>
<feature type="compositionally biased region" description="Basic and acidic residues" evidence="2">
    <location>
        <begin position="432"/>
        <end position="442"/>
    </location>
</feature>
<comment type="caution">
    <text evidence="4">The sequence shown here is derived from an EMBL/GenBank/DDBJ whole genome shotgun (WGS) entry which is preliminary data.</text>
</comment>
<protein>
    <recommendedName>
        <fullName evidence="3">RRM domain-containing protein</fullName>
    </recommendedName>
</protein>
<feature type="domain" description="RRM" evidence="3">
    <location>
        <begin position="45"/>
        <end position="123"/>
    </location>
</feature>
<dbReference type="OrthoDB" id="410044at2759"/>
<proteinExistence type="predicted"/>
<evidence type="ECO:0000313" key="5">
    <source>
        <dbReference type="Proteomes" id="UP001146351"/>
    </source>
</evidence>
<keyword evidence="1" id="KW-0694">RNA-binding</keyword>
<feature type="region of interest" description="Disordered" evidence="2">
    <location>
        <begin position="1"/>
        <end position="24"/>
    </location>
</feature>
<reference evidence="4" key="1">
    <citation type="submission" date="2022-11" db="EMBL/GenBank/DDBJ databases">
        <authorList>
            <person name="Petersen C."/>
        </authorList>
    </citation>
    <scope>NUCLEOTIDE SEQUENCE</scope>
    <source>
        <strain evidence="4">IBT 21917</strain>
    </source>
</reference>
<evidence type="ECO:0000256" key="2">
    <source>
        <dbReference type="SAM" id="MobiDB-lite"/>
    </source>
</evidence>
<dbReference type="EMBL" id="JAPQKO010000005">
    <property type="protein sequence ID" value="KAJ5162360.1"/>
    <property type="molecule type" value="Genomic_DNA"/>
</dbReference>
<feature type="compositionally biased region" description="Low complexity" evidence="2">
    <location>
        <begin position="406"/>
        <end position="425"/>
    </location>
</feature>
<feature type="compositionally biased region" description="Low complexity" evidence="2">
    <location>
        <begin position="610"/>
        <end position="636"/>
    </location>
</feature>
<feature type="region of interest" description="Disordered" evidence="2">
    <location>
        <begin position="593"/>
        <end position="636"/>
    </location>
</feature>
<feature type="region of interest" description="Disordered" evidence="2">
    <location>
        <begin position="384"/>
        <end position="564"/>
    </location>
</feature>
<dbReference type="Gene3D" id="3.30.70.330">
    <property type="match status" value="1"/>
</dbReference>
<name>A0A9W9I4L4_9EURO</name>
<feature type="compositionally biased region" description="Polar residues" evidence="2">
    <location>
        <begin position="520"/>
        <end position="538"/>
    </location>
</feature>
<dbReference type="Pfam" id="PF00076">
    <property type="entry name" value="RRM_1"/>
    <property type="match status" value="1"/>
</dbReference>
<sequence length="636" mass="69687">MVLHSLDPYTSTTVNMSSRYPRPREDRLLEAPSSRNAQGLFSPSACVFVGNLNTSIPPEQLEKDLKTCFSFLGPCHPKIKQDKKKGLPGAFIQFEHVDHALAALELKNQKLHGRTLRIEPSKAKSVLGLLSGADITQEDVEFVLANRGPIISKLMAPACIQDQVGPWVCRVKFAYVDDCRDAIKDLQKNEMYYMELLDSGSHQIVHHTGYQQPCPRRSYNAGPARNGNDYRGNSYRGRRYAYGSSRGGRGFSTPSRASFHRRIPLYHGPPDSSFEPNGIPYGNESQVAFYPPLYHPAVYDKPPFMIPPQPDFSNPPPVVPPSSLPCIVHSQPVYPPEHMWCGPYPPSNGVISTPSSIYSQPSGYFSTPSFTGVYPATPEHSIPPVNINTALPPASTDVPVEPEETSQSPEPVVPQTPETESVSGEESGGDDYIAKLLDRTNPEKAPSLVRINGSNDAHEESRTEEQPVANDRRSSSLIPVLDSVPEFASEEESVNDAQHTDNIVNSTGASTTDPEESNDDSSTVQGVQKTPSHISSKCDSSRTPHQMHDSHDRTAVVPGIPWMPKSKLKGYVKGEAKRLGIDINESDLEEVVEEMAQEMPEKKQETPQISYPDSGSDGSLGSRSPSISRSCSSLSA</sequence>
<dbReference type="AlphaFoldDB" id="A0A9W9I4L4"/>
<evidence type="ECO:0000259" key="3">
    <source>
        <dbReference type="PROSITE" id="PS50102"/>
    </source>
</evidence>
<gene>
    <name evidence="4" type="ORF">N7492_007752</name>
</gene>
<dbReference type="InterPro" id="IPR035979">
    <property type="entry name" value="RBD_domain_sf"/>
</dbReference>